<accession>A0A0D2AL35</accession>
<feature type="region of interest" description="Disordered" evidence="5">
    <location>
        <begin position="276"/>
        <end position="303"/>
    </location>
</feature>
<dbReference type="AlphaFoldDB" id="A0A0D2AL35"/>
<dbReference type="OrthoDB" id="5394557at2759"/>
<feature type="domain" description="Zn(2)-C6 fungal-type" evidence="6">
    <location>
        <begin position="67"/>
        <end position="102"/>
    </location>
</feature>
<dbReference type="HOGENOM" id="CLU_041442_0_0_1"/>
<dbReference type="GO" id="GO:0003677">
    <property type="term" value="F:DNA binding"/>
    <property type="evidence" value="ECO:0007669"/>
    <property type="project" value="UniProtKB-KW"/>
</dbReference>
<evidence type="ECO:0000256" key="3">
    <source>
        <dbReference type="ARBA" id="ARBA00023163"/>
    </source>
</evidence>
<dbReference type="EMBL" id="KN847338">
    <property type="protein sequence ID" value="KIW40731.1"/>
    <property type="molecule type" value="Genomic_DNA"/>
</dbReference>
<dbReference type="Gene3D" id="4.10.240.10">
    <property type="entry name" value="Zn(2)-C6 fungal-type DNA-binding domain"/>
    <property type="match status" value="1"/>
</dbReference>
<dbReference type="GO" id="GO:0000981">
    <property type="term" value="F:DNA-binding transcription factor activity, RNA polymerase II-specific"/>
    <property type="evidence" value="ECO:0007669"/>
    <property type="project" value="InterPro"/>
</dbReference>
<dbReference type="PROSITE" id="PS00463">
    <property type="entry name" value="ZN2_CY6_FUNGAL_1"/>
    <property type="match status" value="1"/>
</dbReference>
<feature type="compositionally biased region" description="Polar residues" evidence="5">
    <location>
        <begin position="41"/>
        <end position="57"/>
    </location>
</feature>
<protein>
    <recommendedName>
        <fullName evidence="6">Zn(2)-C6 fungal-type domain-containing protein</fullName>
    </recommendedName>
</protein>
<feature type="region of interest" description="Disordered" evidence="5">
    <location>
        <begin position="36"/>
        <end position="64"/>
    </location>
</feature>
<evidence type="ECO:0000256" key="2">
    <source>
        <dbReference type="ARBA" id="ARBA00023125"/>
    </source>
</evidence>
<feature type="compositionally biased region" description="Polar residues" evidence="5">
    <location>
        <begin position="281"/>
        <end position="303"/>
    </location>
</feature>
<keyword evidence="3" id="KW-0804">Transcription</keyword>
<keyword evidence="8" id="KW-1185">Reference proteome</keyword>
<proteinExistence type="predicted"/>
<dbReference type="STRING" id="215243.A0A0D2AL35"/>
<name>A0A0D2AL35_9EURO</name>
<keyword evidence="1" id="KW-0805">Transcription regulation</keyword>
<dbReference type="GeneID" id="27359983"/>
<dbReference type="SUPFAM" id="SSF57701">
    <property type="entry name" value="Zn2/Cys6 DNA-binding domain"/>
    <property type="match status" value="1"/>
</dbReference>
<evidence type="ECO:0000256" key="1">
    <source>
        <dbReference type="ARBA" id="ARBA00023015"/>
    </source>
</evidence>
<organism evidence="7 8">
    <name type="scientific">Exophiala oligosperma</name>
    <dbReference type="NCBI Taxonomy" id="215243"/>
    <lineage>
        <taxon>Eukaryota</taxon>
        <taxon>Fungi</taxon>
        <taxon>Dikarya</taxon>
        <taxon>Ascomycota</taxon>
        <taxon>Pezizomycotina</taxon>
        <taxon>Eurotiomycetes</taxon>
        <taxon>Chaetothyriomycetidae</taxon>
        <taxon>Chaetothyriales</taxon>
        <taxon>Herpotrichiellaceae</taxon>
        <taxon>Exophiala</taxon>
    </lineage>
</organism>
<evidence type="ECO:0000256" key="4">
    <source>
        <dbReference type="ARBA" id="ARBA00023242"/>
    </source>
</evidence>
<dbReference type="SMART" id="SM00066">
    <property type="entry name" value="GAL4"/>
    <property type="match status" value="1"/>
</dbReference>
<dbReference type="CDD" id="cd00067">
    <property type="entry name" value="GAL4"/>
    <property type="match status" value="1"/>
</dbReference>
<sequence length="477" mass="52002">MISTRPVYTSDLEFFRRSDRGNHMPLSQIHHIQDYHEPSGHLSNRTTPSSEPDNRTTGGPRKRVPVACERCRKRKIKCSGNEGDNQSCANCRNAGHGDSCRFLRVSSADVGSFSLRGWHSPLRYSPYSVPSSHRPEYVPSSSRYTQQTSVTYPTVHSNIEYAPYGTSNPGVDWTKAPYIGTYSPYPDDEERSPYTSHPPPYILPNTDPMSSASGYYVHTQNVRPNPGTLWSEQQNCLPQQNTSLSNPAFTVVSEPQQSYAATVALGSLSSDRILPTPFSARGTSSTHGSSLDSVPNSASTQRSSIYWSPDSVASTQHLPSQVDSDASQEHLDDRRNASYSLHDMSYSHMALGDSLSTDILPIGLSLTADVPHTSPPVVSAEGLQAHQSRMQASRESPKSHSDNTSVTYGYTALMTGRSSQVRTTSSQLSNGALYCRSQPLVTRPESMPEGCSPDSSGCPMDSTRGSIATISNVSSGY</sequence>
<keyword evidence="2" id="KW-0238">DNA-binding</keyword>
<dbReference type="RefSeq" id="XP_016260947.1">
    <property type="nucleotide sequence ID" value="XM_016409193.1"/>
</dbReference>
<dbReference type="InterPro" id="IPR036864">
    <property type="entry name" value="Zn2-C6_fun-type_DNA-bd_sf"/>
</dbReference>
<feature type="region of interest" description="Disordered" evidence="5">
    <location>
        <begin position="443"/>
        <end position="477"/>
    </location>
</feature>
<evidence type="ECO:0000256" key="5">
    <source>
        <dbReference type="SAM" id="MobiDB-lite"/>
    </source>
</evidence>
<evidence type="ECO:0000313" key="7">
    <source>
        <dbReference type="EMBL" id="KIW40731.1"/>
    </source>
</evidence>
<evidence type="ECO:0000313" key="8">
    <source>
        <dbReference type="Proteomes" id="UP000053342"/>
    </source>
</evidence>
<feature type="region of interest" description="Disordered" evidence="5">
    <location>
        <begin position="311"/>
        <end position="330"/>
    </location>
</feature>
<dbReference type="Pfam" id="PF00172">
    <property type="entry name" value="Zn_clus"/>
    <property type="match status" value="1"/>
</dbReference>
<reference evidence="7 8" key="1">
    <citation type="submission" date="2015-01" db="EMBL/GenBank/DDBJ databases">
        <title>The Genome Sequence of Exophiala oligosperma CBS72588.</title>
        <authorList>
            <consortium name="The Broad Institute Genomics Platform"/>
            <person name="Cuomo C."/>
            <person name="de Hoog S."/>
            <person name="Gorbushina A."/>
            <person name="Stielow B."/>
            <person name="Teixiera M."/>
            <person name="Abouelleil A."/>
            <person name="Chapman S.B."/>
            <person name="Priest M."/>
            <person name="Young S.K."/>
            <person name="Wortman J."/>
            <person name="Nusbaum C."/>
            <person name="Birren B."/>
        </authorList>
    </citation>
    <scope>NUCLEOTIDE SEQUENCE [LARGE SCALE GENOMIC DNA]</scope>
    <source>
        <strain evidence="7 8">CBS 72588</strain>
    </source>
</reference>
<dbReference type="Proteomes" id="UP000053342">
    <property type="component" value="Unassembled WGS sequence"/>
</dbReference>
<dbReference type="VEuPathDB" id="FungiDB:PV06_07909"/>
<dbReference type="InterPro" id="IPR001138">
    <property type="entry name" value="Zn2Cys6_DnaBD"/>
</dbReference>
<feature type="compositionally biased region" description="Polar residues" evidence="5">
    <location>
        <begin position="311"/>
        <end position="325"/>
    </location>
</feature>
<feature type="compositionally biased region" description="Polar residues" evidence="5">
    <location>
        <begin position="463"/>
        <end position="477"/>
    </location>
</feature>
<keyword evidence="4" id="KW-0539">Nucleus</keyword>
<dbReference type="PROSITE" id="PS50048">
    <property type="entry name" value="ZN2_CY6_FUNGAL_2"/>
    <property type="match status" value="1"/>
</dbReference>
<dbReference type="GO" id="GO:0008270">
    <property type="term" value="F:zinc ion binding"/>
    <property type="evidence" value="ECO:0007669"/>
    <property type="project" value="InterPro"/>
</dbReference>
<gene>
    <name evidence="7" type="ORF">PV06_07909</name>
</gene>
<evidence type="ECO:0000259" key="6">
    <source>
        <dbReference type="PROSITE" id="PS50048"/>
    </source>
</evidence>